<reference evidence="1 2" key="2">
    <citation type="journal article" date="2022" name="Mol. Ecol. Resour.">
        <title>The genomes of chicory, endive, great burdock and yacon provide insights into Asteraceae paleo-polyploidization history and plant inulin production.</title>
        <authorList>
            <person name="Fan W."/>
            <person name="Wang S."/>
            <person name="Wang H."/>
            <person name="Wang A."/>
            <person name="Jiang F."/>
            <person name="Liu H."/>
            <person name="Zhao H."/>
            <person name="Xu D."/>
            <person name="Zhang Y."/>
        </authorList>
    </citation>
    <scope>NUCLEOTIDE SEQUENCE [LARGE SCALE GENOMIC DNA]</scope>
    <source>
        <strain evidence="2">cv. Yunnan</strain>
        <tissue evidence="1">Leaves</tissue>
    </source>
</reference>
<dbReference type="Proteomes" id="UP001056120">
    <property type="component" value="Linkage Group LG22"/>
</dbReference>
<protein>
    <submittedName>
        <fullName evidence="1">Uncharacterized protein</fullName>
    </submittedName>
</protein>
<evidence type="ECO:0000313" key="2">
    <source>
        <dbReference type="Proteomes" id="UP001056120"/>
    </source>
</evidence>
<evidence type="ECO:0000313" key="1">
    <source>
        <dbReference type="EMBL" id="KAI3725454.1"/>
    </source>
</evidence>
<comment type="caution">
    <text evidence="1">The sequence shown here is derived from an EMBL/GenBank/DDBJ whole genome shotgun (WGS) entry which is preliminary data.</text>
</comment>
<sequence>MISLNLPVQSLVNPRNQNQIIMSDNIPFDIQAEIMKRLPVRSLIQFRSVSKAWKSLIDSSDFIKNYNGQQQHLFVSYYFSVDVERRYASIVDDDTFPHHKVSVTLPPLVKTLEHFSTFCSSHGLL</sequence>
<keyword evidence="2" id="KW-1185">Reference proteome</keyword>
<reference evidence="2" key="1">
    <citation type="journal article" date="2022" name="Mol. Ecol. Resour.">
        <title>The genomes of chicory, endive, great burdock and yacon provide insights into Asteraceae palaeo-polyploidization history and plant inulin production.</title>
        <authorList>
            <person name="Fan W."/>
            <person name="Wang S."/>
            <person name="Wang H."/>
            <person name="Wang A."/>
            <person name="Jiang F."/>
            <person name="Liu H."/>
            <person name="Zhao H."/>
            <person name="Xu D."/>
            <person name="Zhang Y."/>
        </authorList>
    </citation>
    <scope>NUCLEOTIDE SEQUENCE [LARGE SCALE GENOMIC DNA]</scope>
    <source>
        <strain evidence="2">cv. Yunnan</strain>
    </source>
</reference>
<name>A0ACB9BU51_9ASTR</name>
<gene>
    <name evidence="1" type="ORF">L1987_65242</name>
</gene>
<dbReference type="EMBL" id="CM042039">
    <property type="protein sequence ID" value="KAI3725454.1"/>
    <property type="molecule type" value="Genomic_DNA"/>
</dbReference>
<proteinExistence type="predicted"/>
<organism evidence="1 2">
    <name type="scientific">Smallanthus sonchifolius</name>
    <dbReference type="NCBI Taxonomy" id="185202"/>
    <lineage>
        <taxon>Eukaryota</taxon>
        <taxon>Viridiplantae</taxon>
        <taxon>Streptophyta</taxon>
        <taxon>Embryophyta</taxon>
        <taxon>Tracheophyta</taxon>
        <taxon>Spermatophyta</taxon>
        <taxon>Magnoliopsida</taxon>
        <taxon>eudicotyledons</taxon>
        <taxon>Gunneridae</taxon>
        <taxon>Pentapetalae</taxon>
        <taxon>asterids</taxon>
        <taxon>campanulids</taxon>
        <taxon>Asterales</taxon>
        <taxon>Asteraceae</taxon>
        <taxon>Asteroideae</taxon>
        <taxon>Heliantheae alliance</taxon>
        <taxon>Millerieae</taxon>
        <taxon>Smallanthus</taxon>
    </lineage>
</organism>
<accession>A0ACB9BU51</accession>